<evidence type="ECO:0008006" key="4">
    <source>
        <dbReference type="Google" id="ProtNLM"/>
    </source>
</evidence>
<feature type="transmembrane region" description="Helical" evidence="1">
    <location>
        <begin position="209"/>
        <end position="231"/>
    </location>
</feature>
<dbReference type="InterPro" id="IPR011435">
    <property type="entry name" value="UmpAB"/>
</dbReference>
<gene>
    <name evidence="2" type="ORF">JonanDRAFT_1518</name>
</gene>
<sequence length="233" mass="24176">MKTLSFLQPLAQTAKSVLPLVAVLLVIQVVVLKKPLADVKSFLIGLAYTVVGLHFFLVGANLCLLPLGDTVGRNLYVLNHRWLIVLVGVVLGYFGTLVEPALRTLALQVEELSVGVISRRLLINGVAIGFGLGMGLGLWRLMSGVSYIKVLLPLLATVGLFACITPQPFAAVALDAASATTGPVNIPVNMAIALGLAGSIAGVDPLLAGFGLVGLTSLGSMIATMVLSIAARL</sequence>
<keyword evidence="1" id="KW-1133">Transmembrane helix</keyword>
<dbReference type="AlphaFoldDB" id="H0UJB3"/>
<dbReference type="Pfam" id="PF07556">
    <property type="entry name" value="DUF1538"/>
    <property type="match status" value="1"/>
</dbReference>
<dbReference type="HOGENOM" id="CLU_026769_0_0_0"/>
<reference evidence="2 3" key="1">
    <citation type="submission" date="2011-11" db="EMBL/GenBank/DDBJ databases">
        <title>The Noncontiguous Finished genome of Jonquetella anthropi DSM 22815.</title>
        <authorList>
            <consortium name="US DOE Joint Genome Institute (JGI-PGF)"/>
            <person name="Lucas S."/>
            <person name="Copeland A."/>
            <person name="Lapidus A."/>
            <person name="Glavina del Rio T."/>
            <person name="Dalin E."/>
            <person name="Tice H."/>
            <person name="Bruce D."/>
            <person name="Goodwin L."/>
            <person name="Pitluck S."/>
            <person name="Peters L."/>
            <person name="Mikhailova N."/>
            <person name="Held B."/>
            <person name="Kyrpides N."/>
            <person name="Mavromatis K."/>
            <person name="Ivanova N."/>
            <person name="Markowitz V."/>
            <person name="Cheng J.-F."/>
            <person name="Hugenholtz P."/>
            <person name="Woyke T."/>
            <person name="Wu D."/>
            <person name="Gronow S."/>
            <person name="Wellnitz S."/>
            <person name="Brambilla E."/>
            <person name="Klenk H.-P."/>
            <person name="Eisen J.A."/>
        </authorList>
    </citation>
    <scope>NUCLEOTIDE SEQUENCE [LARGE SCALE GENOMIC DNA]</scope>
    <source>
        <strain evidence="2 3">DSM 22815</strain>
    </source>
</reference>
<dbReference type="STRING" id="885272.JonanDRAFT_1518"/>
<proteinExistence type="predicted"/>
<feature type="transmembrane region" description="Helical" evidence="1">
    <location>
        <begin position="151"/>
        <end position="174"/>
    </location>
</feature>
<evidence type="ECO:0000256" key="1">
    <source>
        <dbReference type="SAM" id="Phobius"/>
    </source>
</evidence>
<keyword evidence="1" id="KW-0472">Membrane</keyword>
<dbReference type="OrthoDB" id="9805989at2"/>
<feature type="transmembrane region" description="Helical" evidence="1">
    <location>
        <begin position="82"/>
        <end position="101"/>
    </location>
</feature>
<evidence type="ECO:0000313" key="2">
    <source>
        <dbReference type="EMBL" id="EHM13880.1"/>
    </source>
</evidence>
<accession>H0UJB3</accession>
<keyword evidence="3" id="KW-1185">Reference proteome</keyword>
<feature type="transmembrane region" description="Helical" evidence="1">
    <location>
        <begin position="121"/>
        <end position="139"/>
    </location>
</feature>
<dbReference type="RefSeq" id="WP_008519704.1">
    <property type="nucleotide sequence ID" value="NZ_CM001376.1"/>
</dbReference>
<dbReference type="eggNOG" id="ENOG502Z8W3">
    <property type="taxonomic scope" value="Bacteria"/>
</dbReference>
<evidence type="ECO:0000313" key="3">
    <source>
        <dbReference type="Proteomes" id="UP000003806"/>
    </source>
</evidence>
<dbReference type="Proteomes" id="UP000003806">
    <property type="component" value="Chromosome"/>
</dbReference>
<keyword evidence="1" id="KW-0812">Transmembrane</keyword>
<protein>
    <recommendedName>
        <fullName evidence="4">DUF1538 domain-containing protein</fullName>
    </recommendedName>
</protein>
<feature type="transmembrane region" description="Helical" evidence="1">
    <location>
        <begin position="12"/>
        <end position="31"/>
    </location>
</feature>
<organism evidence="2 3">
    <name type="scientific">Jonquetella anthropi DSM 22815</name>
    <dbReference type="NCBI Taxonomy" id="885272"/>
    <lineage>
        <taxon>Bacteria</taxon>
        <taxon>Thermotogati</taxon>
        <taxon>Synergistota</taxon>
        <taxon>Synergistia</taxon>
        <taxon>Synergistales</taxon>
        <taxon>Dethiosulfovibrionaceae</taxon>
        <taxon>Jonquetella</taxon>
    </lineage>
</organism>
<feature type="transmembrane region" description="Helical" evidence="1">
    <location>
        <begin position="43"/>
        <end position="62"/>
    </location>
</feature>
<name>H0UJB3_9BACT</name>
<dbReference type="EMBL" id="CM001376">
    <property type="protein sequence ID" value="EHM13880.1"/>
    <property type="molecule type" value="Genomic_DNA"/>
</dbReference>